<protein>
    <submittedName>
        <fullName evidence="8">AI-2E family transporter</fullName>
    </submittedName>
</protein>
<feature type="compositionally biased region" description="Polar residues" evidence="6">
    <location>
        <begin position="1"/>
        <end position="12"/>
    </location>
</feature>
<dbReference type="PANTHER" id="PTHR21716">
    <property type="entry name" value="TRANSMEMBRANE PROTEIN"/>
    <property type="match status" value="1"/>
</dbReference>
<feature type="transmembrane region" description="Helical" evidence="7">
    <location>
        <begin position="153"/>
        <end position="176"/>
    </location>
</feature>
<evidence type="ECO:0000256" key="5">
    <source>
        <dbReference type="ARBA" id="ARBA00023136"/>
    </source>
</evidence>
<accession>A0ABT0PWW3</accession>
<name>A0ABT0PWW3_9RHOB</name>
<dbReference type="InterPro" id="IPR002549">
    <property type="entry name" value="AI-2E-like"/>
</dbReference>
<feature type="transmembrane region" description="Helical" evidence="7">
    <location>
        <begin position="316"/>
        <end position="342"/>
    </location>
</feature>
<dbReference type="PANTHER" id="PTHR21716:SF64">
    <property type="entry name" value="AI-2 TRANSPORT PROTEIN TQSA"/>
    <property type="match status" value="1"/>
</dbReference>
<evidence type="ECO:0000256" key="6">
    <source>
        <dbReference type="SAM" id="MobiDB-lite"/>
    </source>
</evidence>
<feature type="transmembrane region" description="Helical" evidence="7">
    <location>
        <begin position="251"/>
        <end position="270"/>
    </location>
</feature>
<sequence length="370" mass="40367">MSFNPDENSDPPQTAPARSEGLHPKLSMCRDVSVVIAVVVFGLYAGSGFLIPLVLALLAYVLIIAVSDHILDVLPLPVWFANILAVIVVLAGLFMIMYVLGSQATQMVRNFSNYENAFDNALHKLVALVGNDVTQYIHDSLVNIDMSFVARSAVGGATSFLSTFVLISLYVGFLMAERLMFRRKILLAANDKVFGQKLSAVMTAITRSLQSYVGVKSLVSAMTALISYSVFRWLGLEYAETWAVLTFGLNFIPNIGSIVAVVFPALIALVQFDSLTPFLVILFFCGTVQFLMGNFLDPALLGRSLNMSTFMVIISLTFWSSVWGVVGAFLSVPVTVCLLIVFSHIKALRPVAILMSKDGTIFDSDTERTS</sequence>
<comment type="similarity">
    <text evidence="2">Belongs to the autoinducer-2 exporter (AI-2E) (TC 2.A.86) family.</text>
</comment>
<comment type="caution">
    <text evidence="8">The sequence shown here is derived from an EMBL/GenBank/DDBJ whole genome shotgun (WGS) entry which is preliminary data.</text>
</comment>
<proteinExistence type="inferred from homology"/>
<feature type="transmembrane region" description="Helical" evidence="7">
    <location>
        <begin position="212"/>
        <end position="231"/>
    </location>
</feature>
<keyword evidence="4 7" id="KW-1133">Transmembrane helix</keyword>
<evidence type="ECO:0000313" key="8">
    <source>
        <dbReference type="EMBL" id="MCL6282078.1"/>
    </source>
</evidence>
<evidence type="ECO:0000256" key="1">
    <source>
        <dbReference type="ARBA" id="ARBA00004141"/>
    </source>
</evidence>
<comment type="subcellular location">
    <subcellularLocation>
        <location evidence="1">Membrane</location>
        <topology evidence="1">Multi-pass membrane protein</topology>
    </subcellularLocation>
</comment>
<gene>
    <name evidence="8" type="ORF">M3P21_00920</name>
</gene>
<dbReference type="EMBL" id="JAMFMB010000001">
    <property type="protein sequence ID" value="MCL6282078.1"/>
    <property type="molecule type" value="Genomic_DNA"/>
</dbReference>
<keyword evidence="5 7" id="KW-0472">Membrane</keyword>
<feature type="transmembrane region" description="Helical" evidence="7">
    <location>
        <begin position="78"/>
        <end position="100"/>
    </location>
</feature>
<dbReference type="Proteomes" id="UP001203880">
    <property type="component" value="Unassembled WGS sequence"/>
</dbReference>
<organism evidence="8 9">
    <name type="scientific">Ruegeria spongiae</name>
    <dbReference type="NCBI Taxonomy" id="2942209"/>
    <lineage>
        <taxon>Bacteria</taxon>
        <taxon>Pseudomonadati</taxon>
        <taxon>Pseudomonadota</taxon>
        <taxon>Alphaproteobacteria</taxon>
        <taxon>Rhodobacterales</taxon>
        <taxon>Roseobacteraceae</taxon>
        <taxon>Ruegeria</taxon>
    </lineage>
</organism>
<reference evidence="8" key="1">
    <citation type="submission" date="2022-05" db="EMBL/GenBank/DDBJ databases">
        <authorList>
            <person name="Park J.-S."/>
        </authorList>
    </citation>
    <scope>NUCLEOTIDE SEQUENCE</scope>
    <source>
        <strain evidence="8">2012CJ41-6</strain>
    </source>
</reference>
<feature type="region of interest" description="Disordered" evidence="6">
    <location>
        <begin position="1"/>
        <end position="21"/>
    </location>
</feature>
<dbReference type="Pfam" id="PF01594">
    <property type="entry name" value="AI-2E_transport"/>
    <property type="match status" value="1"/>
</dbReference>
<dbReference type="RefSeq" id="WP_249706045.1">
    <property type="nucleotide sequence ID" value="NZ_JAMFMB010000001.1"/>
</dbReference>
<evidence type="ECO:0000256" key="2">
    <source>
        <dbReference type="ARBA" id="ARBA00009773"/>
    </source>
</evidence>
<feature type="transmembrane region" description="Helical" evidence="7">
    <location>
        <begin position="34"/>
        <end position="66"/>
    </location>
</feature>
<keyword evidence="3 7" id="KW-0812">Transmembrane</keyword>
<keyword evidence="9" id="KW-1185">Reference proteome</keyword>
<evidence type="ECO:0000313" key="9">
    <source>
        <dbReference type="Proteomes" id="UP001203880"/>
    </source>
</evidence>
<evidence type="ECO:0000256" key="4">
    <source>
        <dbReference type="ARBA" id="ARBA00022989"/>
    </source>
</evidence>
<evidence type="ECO:0000256" key="7">
    <source>
        <dbReference type="SAM" id="Phobius"/>
    </source>
</evidence>
<feature type="transmembrane region" description="Helical" evidence="7">
    <location>
        <begin position="277"/>
        <end position="296"/>
    </location>
</feature>
<evidence type="ECO:0000256" key="3">
    <source>
        <dbReference type="ARBA" id="ARBA00022692"/>
    </source>
</evidence>